<organism evidence="4 5">
    <name type="scientific">Thermosediminibacter oceani (strain ATCC BAA-1034 / DSM 16646 / JW/IW-1228P)</name>
    <dbReference type="NCBI Taxonomy" id="555079"/>
    <lineage>
        <taxon>Bacteria</taxon>
        <taxon>Bacillati</taxon>
        <taxon>Bacillota</taxon>
        <taxon>Clostridia</taxon>
        <taxon>Thermosediminibacterales</taxon>
        <taxon>Thermosediminibacteraceae</taxon>
        <taxon>Thermosediminibacter</taxon>
    </lineage>
</organism>
<dbReference type="HOGENOM" id="CLU_027402_17_4_9"/>
<dbReference type="Proteomes" id="UP000000272">
    <property type="component" value="Chromosome"/>
</dbReference>
<sequence length="227" mass="26615">MSRKPKVSFEQKLSAVKDYLEGRKTQRQLAKEYNVDHSSVRQWISNYQAMGESGLITSSKNTSYSQELKYTAVKEYLSGNASKLDICKKYKIRSTKQLSDWVLKYNGHERLKSSGSGGKPIMTKGRNTTLEERIEIVKYCLEHNRNYIETAEKYQVSYQQVRSWVIKYDKSGVDALIDRRGKRKSEDEFTEMDRLKAQNKLLEARNRWLEMENEVLKKLQEIEGGRY</sequence>
<keyword evidence="2" id="KW-0175">Coiled coil</keyword>
<dbReference type="EMBL" id="CP002131">
    <property type="protein sequence ID" value="ADL08681.1"/>
    <property type="molecule type" value="Genomic_DNA"/>
</dbReference>
<dbReference type="PANTHER" id="PTHR33795">
    <property type="entry name" value="INSERTION ELEMENT IS150 PROTEIN INSJ"/>
    <property type="match status" value="1"/>
</dbReference>
<dbReference type="PANTHER" id="PTHR33795:SF1">
    <property type="entry name" value="INSERTION ELEMENT IS150 PROTEIN INSJ"/>
    <property type="match status" value="1"/>
</dbReference>
<evidence type="ECO:0000313" key="5">
    <source>
        <dbReference type="Proteomes" id="UP000000272"/>
    </source>
</evidence>
<reference evidence="4 5" key="1">
    <citation type="journal article" date="2010" name="Stand. Genomic Sci.">
        <title>Complete genome sequence of Thermosediminibacter oceani type strain (JW/IW-1228P).</title>
        <authorList>
            <person name="Pitluck S."/>
            <person name="Yasawong M."/>
            <person name="Munk C."/>
            <person name="Nolan M."/>
            <person name="Lapidus A."/>
            <person name="Lucas S."/>
            <person name="Glavina Del Rio T."/>
            <person name="Tice H."/>
            <person name="Cheng J.F."/>
            <person name="Bruce D."/>
            <person name="Detter C."/>
            <person name="Tapia R."/>
            <person name="Han C."/>
            <person name="Goodwin L."/>
            <person name="Liolios K."/>
            <person name="Ivanova N."/>
            <person name="Mavromatis K."/>
            <person name="Mikhailova N."/>
            <person name="Pati A."/>
            <person name="Chen A."/>
            <person name="Palaniappan K."/>
            <person name="Land M."/>
            <person name="Hauser L."/>
            <person name="Chang Y.J."/>
            <person name="Jeffries C.D."/>
            <person name="Rohde M."/>
            <person name="Spring S."/>
            <person name="Sikorski J."/>
            <person name="Goker M."/>
            <person name="Woyke T."/>
            <person name="Bristow J."/>
            <person name="Eisen J.A."/>
            <person name="Markowitz V."/>
            <person name="Hugenholtz P."/>
            <person name="Kyrpides N.C."/>
            <person name="Klenk H.P."/>
        </authorList>
    </citation>
    <scope>NUCLEOTIDE SEQUENCE [LARGE SCALE GENOMIC DNA]</scope>
    <source>
        <strain evidence="5">ATCC BAA-1034 / DSM 16646 / JW/IW-1228P</strain>
    </source>
</reference>
<dbReference type="InterPro" id="IPR055247">
    <property type="entry name" value="InsJ-like_HTH"/>
</dbReference>
<accession>D9RZQ4</accession>
<evidence type="ECO:0000313" key="4">
    <source>
        <dbReference type="EMBL" id="ADL08681.1"/>
    </source>
</evidence>
<evidence type="ECO:0000256" key="1">
    <source>
        <dbReference type="ARBA" id="ARBA00038232"/>
    </source>
</evidence>
<proteinExistence type="inferred from homology"/>
<dbReference type="AlphaFoldDB" id="D9RZQ4"/>
<dbReference type="Gene3D" id="1.10.10.10">
    <property type="entry name" value="Winged helix-like DNA-binding domain superfamily/Winged helix DNA-binding domain"/>
    <property type="match status" value="3"/>
</dbReference>
<dbReference type="InterPro" id="IPR010921">
    <property type="entry name" value="Trp_repressor/repl_initiator"/>
</dbReference>
<feature type="coiled-coil region" evidence="2">
    <location>
        <begin position="185"/>
        <end position="212"/>
    </location>
</feature>
<dbReference type="GO" id="GO:0043565">
    <property type="term" value="F:sequence-specific DNA binding"/>
    <property type="evidence" value="ECO:0007669"/>
    <property type="project" value="InterPro"/>
</dbReference>
<comment type="similarity">
    <text evidence="1">Belongs to the IS150/IS1296 orfA family.</text>
</comment>
<dbReference type="InterPro" id="IPR009057">
    <property type="entry name" value="Homeodomain-like_sf"/>
</dbReference>
<dbReference type="OrthoDB" id="9797531at2"/>
<dbReference type="KEGG" id="toc:Toce_1956"/>
<dbReference type="Pfam" id="PF13518">
    <property type="entry name" value="HTH_28"/>
    <property type="match status" value="2"/>
</dbReference>
<dbReference type="STRING" id="555079.Toce_1956"/>
<dbReference type="InterPro" id="IPR052057">
    <property type="entry name" value="IS150/IS1296_orfA-like"/>
</dbReference>
<name>D9RZQ4_THEOJ</name>
<feature type="domain" description="Insertion element IS150 protein InsJ-like helix-turn-helix" evidence="3">
    <location>
        <begin position="11"/>
        <end position="59"/>
    </location>
</feature>
<dbReference type="RefSeq" id="WP_013276699.1">
    <property type="nucleotide sequence ID" value="NC_014377.1"/>
</dbReference>
<evidence type="ECO:0000259" key="3">
    <source>
        <dbReference type="Pfam" id="PF13518"/>
    </source>
</evidence>
<dbReference type="eggNOG" id="COG2963">
    <property type="taxonomic scope" value="Bacteria"/>
</dbReference>
<dbReference type="SUPFAM" id="SSF46689">
    <property type="entry name" value="Homeodomain-like"/>
    <property type="match status" value="1"/>
</dbReference>
<feature type="domain" description="Insertion element IS150 protein InsJ-like helix-turn-helix" evidence="3">
    <location>
        <begin position="132"/>
        <end position="184"/>
    </location>
</feature>
<dbReference type="InterPro" id="IPR036388">
    <property type="entry name" value="WH-like_DNA-bd_sf"/>
</dbReference>
<evidence type="ECO:0000256" key="2">
    <source>
        <dbReference type="SAM" id="Coils"/>
    </source>
</evidence>
<keyword evidence="5" id="KW-1185">Reference proteome</keyword>
<dbReference type="SUPFAM" id="SSF48295">
    <property type="entry name" value="TrpR-like"/>
    <property type="match status" value="2"/>
</dbReference>
<protein>
    <submittedName>
        <fullName evidence="4">Transposase IS3/IS911 family protein</fullName>
    </submittedName>
</protein>
<gene>
    <name evidence="4" type="ordered locus">Toce_1956</name>
</gene>